<comment type="caution">
    <text evidence="1">The sequence shown here is derived from an EMBL/GenBank/DDBJ whole genome shotgun (WGS) entry which is preliminary data.</text>
</comment>
<sequence length="358" mass="41543">MAPRLSKLQLRKVNLLLPSVIQTDEEIAEAVGCSQRTIRRWRRRFDITGEVEQYPRRRESQQKMEIQHRNELLELLKYRNDLLFEEMQEFLYEQFNLEVSKSTLSRHLHAAGWTRKKAHIIASQRNPELRYDWLYRIRRYHPEQLIFVDESGVDKNTGRRRTGWAPKGLTPTRSVPLERGQRIQLLPALAIDGIVDLLVYTGSTNGEGFSAWIQQLLLPKCGIFPGPKSVIIMDNASFHRQGDIRQACEAAGVRLEFLPPYSPDFNPIEEYFGDLKKHVKKTFRTWNTNELDERDFAEFLRDCALEVGQRLPQIAGHFRNSYINFDGTQDIFCDAMTSSDMYIEAGGELNPPLVVNSC</sequence>
<evidence type="ECO:0000313" key="1">
    <source>
        <dbReference type="EMBL" id="KAL0940582.1"/>
    </source>
</evidence>
<reference evidence="1 2" key="1">
    <citation type="journal article" date="2020" name="Phytopathology">
        <title>Genome Sequence Resources of Colletotrichum truncatum, C. plurivorum, C. musicola, and C. sojae: Four Species Pathogenic to Soybean (Glycine max).</title>
        <authorList>
            <person name="Rogerio F."/>
            <person name="Boufleur T.R."/>
            <person name="Ciampi-Guillardi M."/>
            <person name="Sukno S.A."/>
            <person name="Thon M.R."/>
            <person name="Massola Junior N.S."/>
            <person name="Baroncelli R."/>
        </authorList>
    </citation>
    <scope>NUCLEOTIDE SEQUENCE [LARGE SCALE GENOMIC DNA]</scope>
    <source>
        <strain evidence="1 2">CMES1059</strain>
    </source>
</reference>
<dbReference type="Proteomes" id="UP000805649">
    <property type="component" value="Unassembled WGS sequence"/>
</dbReference>
<name>A0ACC3Z952_COLTU</name>
<gene>
    <name evidence="1" type="ORF">CTRU02_203345</name>
</gene>
<keyword evidence="2" id="KW-1185">Reference proteome</keyword>
<dbReference type="EMBL" id="VUJX02000002">
    <property type="protein sequence ID" value="KAL0940582.1"/>
    <property type="molecule type" value="Genomic_DNA"/>
</dbReference>
<organism evidence="1 2">
    <name type="scientific">Colletotrichum truncatum</name>
    <name type="common">Anthracnose fungus</name>
    <name type="synonym">Colletotrichum capsici</name>
    <dbReference type="NCBI Taxonomy" id="5467"/>
    <lineage>
        <taxon>Eukaryota</taxon>
        <taxon>Fungi</taxon>
        <taxon>Dikarya</taxon>
        <taxon>Ascomycota</taxon>
        <taxon>Pezizomycotina</taxon>
        <taxon>Sordariomycetes</taxon>
        <taxon>Hypocreomycetidae</taxon>
        <taxon>Glomerellales</taxon>
        <taxon>Glomerellaceae</taxon>
        <taxon>Colletotrichum</taxon>
        <taxon>Colletotrichum truncatum species complex</taxon>
    </lineage>
</organism>
<evidence type="ECO:0000313" key="2">
    <source>
        <dbReference type="Proteomes" id="UP000805649"/>
    </source>
</evidence>
<proteinExistence type="predicted"/>
<accession>A0ACC3Z952</accession>
<protein>
    <submittedName>
        <fullName evidence="1">Uncharacterized protein</fullName>
    </submittedName>
</protein>